<dbReference type="GeneID" id="31795553"/>
<organism evidence="1 2">
    <name type="scientific">Natrialba magadii (strain ATCC 43099 / DSM 3394 / CCM 3739 / CIP 104546 / IAM 13178 / JCM 8861 / NBRC 102185 / NCIMB 2190 / MS3)</name>
    <name type="common">Natronobacterium magadii</name>
    <dbReference type="NCBI Taxonomy" id="547559"/>
    <lineage>
        <taxon>Archaea</taxon>
        <taxon>Methanobacteriati</taxon>
        <taxon>Methanobacteriota</taxon>
        <taxon>Stenosarchaea group</taxon>
        <taxon>Halobacteria</taxon>
        <taxon>Halobacteriales</taxon>
        <taxon>Natrialbaceae</taxon>
        <taxon>Natrialba</taxon>
    </lineage>
</organism>
<dbReference type="AlphaFoldDB" id="D3SWV4"/>
<name>D3SWV4_NATMM</name>
<dbReference type="HOGENOM" id="CLU_1521913_0_0_2"/>
<dbReference type="EMBL" id="CP001932">
    <property type="protein sequence ID" value="ADD05836.1"/>
    <property type="molecule type" value="Genomic_DNA"/>
</dbReference>
<gene>
    <name evidence="1" type="ordered locus">Nmag_2271</name>
</gene>
<evidence type="ECO:0000313" key="1">
    <source>
        <dbReference type="EMBL" id="ADD05836.1"/>
    </source>
</evidence>
<keyword evidence="2" id="KW-1185">Reference proteome</keyword>
<reference evidence="1 2" key="2">
    <citation type="journal article" date="2012" name="BMC Genomics">
        <title>A comparative genomics perspective on the genetic content of the alkaliphilic haloarchaeon Natrialba magadii ATCC 43099T.</title>
        <authorList>
            <person name="Siddaramappa S."/>
            <person name="Challacombe J.F."/>
            <person name="Decastro R.E."/>
            <person name="Pfeiffer F."/>
            <person name="Sastre D.E."/>
            <person name="Gimenez M.I."/>
            <person name="Paggi R.A."/>
            <person name="Detter J.C."/>
            <person name="Davenport K.W."/>
            <person name="Goodwin L.A."/>
            <person name="Kyrpides N."/>
            <person name="Tapia R."/>
            <person name="Pitluck S."/>
            <person name="Lucas S."/>
            <person name="Woyke T."/>
            <person name="Maupin-Furlow J.A."/>
        </authorList>
    </citation>
    <scope>NUCLEOTIDE SEQUENCE [LARGE SCALE GENOMIC DNA]</scope>
    <source>
        <strain evidence="2">ATCC 43099 / DSM 3394 / CCM 3739 / CIP 104546 / IAM 13178 / JCM 8861 / NBRC 102185 / NCIMB 2190 / MS3</strain>
    </source>
</reference>
<dbReference type="Proteomes" id="UP000001879">
    <property type="component" value="Chromosome"/>
</dbReference>
<evidence type="ECO:0000313" key="2">
    <source>
        <dbReference type="Proteomes" id="UP000001879"/>
    </source>
</evidence>
<accession>D3SWV4</accession>
<evidence type="ECO:0008006" key="3">
    <source>
        <dbReference type="Google" id="ProtNLM"/>
    </source>
</evidence>
<protein>
    <recommendedName>
        <fullName evidence="3">Lipoprotein</fullName>
    </recommendedName>
</protein>
<dbReference type="PROSITE" id="PS51257">
    <property type="entry name" value="PROKAR_LIPOPROTEIN"/>
    <property type="match status" value="1"/>
</dbReference>
<proteinExistence type="predicted"/>
<dbReference type="KEGG" id="nmg:Nmag_2271"/>
<dbReference type="PaxDb" id="547559-Nmag_2271"/>
<reference evidence="2" key="1">
    <citation type="submission" date="2010-02" db="EMBL/GenBank/DDBJ databases">
        <title>Complete sequence of chromosome of Natrialba magadii ATCC 43099.</title>
        <authorList>
            <consortium name="US DOE Joint Genome Institute"/>
            <person name="Lucas S."/>
            <person name="Copeland A."/>
            <person name="Lapidus A."/>
            <person name="Cheng J.-F."/>
            <person name="Bruce D."/>
            <person name="Goodwin L."/>
            <person name="Pitluck S."/>
            <person name="Davenport K."/>
            <person name="Saunders E."/>
            <person name="Detter J.C."/>
            <person name="Han C."/>
            <person name="Tapia R."/>
            <person name="Land M."/>
            <person name="Hauser L."/>
            <person name="Kyrpides N."/>
            <person name="Mikhailova N."/>
            <person name="De Castro R.E."/>
            <person name="Maupin-Furlow J.A."/>
            <person name="Woyke T."/>
        </authorList>
    </citation>
    <scope>NUCLEOTIDE SEQUENCE [LARGE SCALE GENOMIC DNA]</scope>
    <source>
        <strain evidence="2">ATCC 43099 / DSM 3394 / CCM 3739 / CIP 104546 / IAM 13178 / JCM 8861 / NBRC 102185 / NCIMB 2190 / MS3</strain>
    </source>
</reference>
<dbReference type="RefSeq" id="WP_012996658.1">
    <property type="nucleotide sequence ID" value="NC_013922.1"/>
</dbReference>
<dbReference type="STRING" id="547559.Nmag_2271"/>
<sequence length="176" mass="19942">MIPRRKFLQCGVVSFSGSIIAGCSESTETSNPEGQSVTEPHEYPVLEASLIDERRPIDVYVFLNDELDDTIFRWDELSDSTVARLRSLIERGEDLLVFQSRISFNSDATTGFPLRIEFTEDHTIVSPRYSDSNISKWQGPSSWNSETGTVLIRGYDSIPRSAADRVKLKFEIDNQE</sequence>